<evidence type="ECO:0000313" key="6">
    <source>
        <dbReference type="Proteomes" id="UP001178507"/>
    </source>
</evidence>
<protein>
    <recommendedName>
        <fullName evidence="4">HTH gntR-type domain-containing protein</fullName>
    </recommendedName>
</protein>
<reference evidence="5" key="1">
    <citation type="submission" date="2023-08" db="EMBL/GenBank/DDBJ databases">
        <authorList>
            <person name="Chen Y."/>
            <person name="Shah S."/>
            <person name="Dougan E. K."/>
            <person name="Thang M."/>
            <person name="Chan C."/>
        </authorList>
    </citation>
    <scope>NUCLEOTIDE SEQUENCE</scope>
</reference>
<dbReference type="GO" id="GO:0003677">
    <property type="term" value="F:DNA binding"/>
    <property type="evidence" value="ECO:0007669"/>
    <property type="project" value="UniProtKB-KW"/>
</dbReference>
<dbReference type="SMART" id="SM00895">
    <property type="entry name" value="FCD"/>
    <property type="match status" value="1"/>
</dbReference>
<accession>A0AA36HIC4</accession>
<dbReference type="CDD" id="cd07377">
    <property type="entry name" value="WHTH_GntR"/>
    <property type="match status" value="1"/>
</dbReference>
<organism evidence="5 6">
    <name type="scientific">Effrenium voratum</name>
    <dbReference type="NCBI Taxonomy" id="2562239"/>
    <lineage>
        <taxon>Eukaryota</taxon>
        <taxon>Sar</taxon>
        <taxon>Alveolata</taxon>
        <taxon>Dinophyceae</taxon>
        <taxon>Suessiales</taxon>
        <taxon>Symbiodiniaceae</taxon>
        <taxon>Effrenium</taxon>
    </lineage>
</organism>
<dbReference type="SMART" id="SM00345">
    <property type="entry name" value="HTH_GNTR"/>
    <property type="match status" value="1"/>
</dbReference>
<dbReference type="SUPFAM" id="SSF46785">
    <property type="entry name" value="Winged helix' DNA-binding domain"/>
    <property type="match status" value="1"/>
</dbReference>
<dbReference type="AlphaFoldDB" id="A0AA36HIC4"/>
<dbReference type="Proteomes" id="UP001178507">
    <property type="component" value="Unassembled WGS sequence"/>
</dbReference>
<dbReference type="EMBL" id="CAUJNA010000001">
    <property type="protein sequence ID" value="CAJ1369657.1"/>
    <property type="molecule type" value="Genomic_DNA"/>
</dbReference>
<proteinExistence type="predicted"/>
<dbReference type="PANTHER" id="PTHR43537">
    <property type="entry name" value="TRANSCRIPTIONAL REGULATOR, GNTR FAMILY"/>
    <property type="match status" value="1"/>
</dbReference>
<gene>
    <name evidence="5" type="ORF">EVOR1521_LOCUS302</name>
</gene>
<evidence type="ECO:0000256" key="1">
    <source>
        <dbReference type="ARBA" id="ARBA00023015"/>
    </source>
</evidence>
<comment type="caution">
    <text evidence="5">The sequence shown here is derived from an EMBL/GenBank/DDBJ whole genome shotgun (WGS) entry which is preliminary data.</text>
</comment>
<keyword evidence="6" id="KW-1185">Reference proteome</keyword>
<keyword evidence="1" id="KW-0805">Transcription regulation</keyword>
<keyword evidence="2" id="KW-0238">DNA-binding</keyword>
<dbReference type="PRINTS" id="PR00035">
    <property type="entry name" value="HTHGNTR"/>
</dbReference>
<dbReference type="InterPro" id="IPR008920">
    <property type="entry name" value="TF_FadR/GntR_C"/>
</dbReference>
<dbReference type="PROSITE" id="PS50949">
    <property type="entry name" value="HTH_GNTR"/>
    <property type="match status" value="1"/>
</dbReference>
<dbReference type="SUPFAM" id="SSF48008">
    <property type="entry name" value="GntR ligand-binding domain-like"/>
    <property type="match status" value="1"/>
</dbReference>
<keyword evidence="3" id="KW-0804">Transcription</keyword>
<name>A0AA36HIC4_9DINO</name>
<dbReference type="InterPro" id="IPR000524">
    <property type="entry name" value="Tscrpt_reg_HTH_GntR"/>
</dbReference>
<sequence>MTDRVYDAILAMILRLEIKPREKLSEVQLSKELGVSRTPVREAFLRLESLGFLDIVPQRGTIVAPMRDAEFRKSQFMREAFELALVRRAIELEDNSELCMALDRELKLQTVHSELADENSFFESDEAFHEAIAVHCGVAEIWPEVQRVKMHMDRFRYAIRSQRETSTILEQHRRIAEAICNRNEAEALAAMTLHLRRANHLIADAAKEHPEYFEL</sequence>
<dbReference type="InterPro" id="IPR011711">
    <property type="entry name" value="GntR_C"/>
</dbReference>
<dbReference type="Pfam" id="PF00392">
    <property type="entry name" value="GntR"/>
    <property type="match status" value="1"/>
</dbReference>
<dbReference type="Gene3D" id="1.10.10.10">
    <property type="entry name" value="Winged helix-like DNA-binding domain superfamily/Winged helix DNA-binding domain"/>
    <property type="match status" value="1"/>
</dbReference>
<dbReference type="InterPro" id="IPR036390">
    <property type="entry name" value="WH_DNA-bd_sf"/>
</dbReference>
<evidence type="ECO:0000256" key="3">
    <source>
        <dbReference type="ARBA" id="ARBA00023163"/>
    </source>
</evidence>
<dbReference type="Gene3D" id="1.20.120.530">
    <property type="entry name" value="GntR ligand-binding domain-like"/>
    <property type="match status" value="1"/>
</dbReference>
<evidence type="ECO:0000313" key="5">
    <source>
        <dbReference type="EMBL" id="CAJ1369657.1"/>
    </source>
</evidence>
<feature type="domain" description="HTH gntR-type" evidence="4">
    <location>
        <begin position="1"/>
        <end position="66"/>
    </location>
</feature>
<evidence type="ECO:0000259" key="4">
    <source>
        <dbReference type="PROSITE" id="PS50949"/>
    </source>
</evidence>
<dbReference type="Pfam" id="PF07729">
    <property type="entry name" value="FCD"/>
    <property type="match status" value="1"/>
</dbReference>
<evidence type="ECO:0000256" key="2">
    <source>
        <dbReference type="ARBA" id="ARBA00023125"/>
    </source>
</evidence>
<dbReference type="PANTHER" id="PTHR43537:SF45">
    <property type="entry name" value="GNTR FAMILY REGULATORY PROTEIN"/>
    <property type="match status" value="1"/>
</dbReference>
<dbReference type="GO" id="GO:0003700">
    <property type="term" value="F:DNA-binding transcription factor activity"/>
    <property type="evidence" value="ECO:0007669"/>
    <property type="project" value="InterPro"/>
</dbReference>
<dbReference type="InterPro" id="IPR036388">
    <property type="entry name" value="WH-like_DNA-bd_sf"/>
</dbReference>